<dbReference type="CDD" id="cd00085">
    <property type="entry name" value="HNHc"/>
    <property type="match status" value="1"/>
</dbReference>
<dbReference type="Pfam" id="PF01844">
    <property type="entry name" value="HNH"/>
    <property type="match status" value="1"/>
</dbReference>
<gene>
    <name evidence="2" type="ORF">SpAn4DRAFT_4446</name>
</gene>
<reference evidence="3" key="1">
    <citation type="submission" date="2015-03" db="EMBL/GenBank/DDBJ databases">
        <authorList>
            <person name="Nijsse Bart"/>
        </authorList>
    </citation>
    <scope>NUCLEOTIDE SEQUENCE [LARGE SCALE GENOMIC DNA]</scope>
</reference>
<dbReference type="AlphaFoldDB" id="A0A0U1L5V7"/>
<dbReference type="InterPro" id="IPR002711">
    <property type="entry name" value="HNH"/>
</dbReference>
<sequence length="43" mass="5284">MDHIKAHRGDQVLFWDQSNWQPLCKKCHDKKTRTADQFQEYSY</sequence>
<dbReference type="GO" id="GO:0004519">
    <property type="term" value="F:endonuclease activity"/>
    <property type="evidence" value="ECO:0007669"/>
    <property type="project" value="InterPro"/>
</dbReference>
<dbReference type="Proteomes" id="UP000049855">
    <property type="component" value="Unassembled WGS sequence"/>
</dbReference>
<dbReference type="GO" id="GO:0008270">
    <property type="term" value="F:zinc ion binding"/>
    <property type="evidence" value="ECO:0007669"/>
    <property type="project" value="InterPro"/>
</dbReference>
<evidence type="ECO:0000259" key="1">
    <source>
        <dbReference type="Pfam" id="PF01844"/>
    </source>
</evidence>
<dbReference type="GO" id="GO:0003676">
    <property type="term" value="F:nucleic acid binding"/>
    <property type="evidence" value="ECO:0007669"/>
    <property type="project" value="InterPro"/>
</dbReference>
<evidence type="ECO:0000313" key="3">
    <source>
        <dbReference type="Proteomes" id="UP000049855"/>
    </source>
</evidence>
<name>A0A0U1L5V7_9FIRM</name>
<evidence type="ECO:0000313" key="2">
    <source>
        <dbReference type="EMBL" id="CQR75082.1"/>
    </source>
</evidence>
<keyword evidence="3" id="KW-1185">Reference proteome</keyword>
<protein>
    <recommendedName>
        <fullName evidence="1">HNH domain-containing protein</fullName>
    </recommendedName>
</protein>
<organism evidence="2 3">
    <name type="scientific">Sporomusa ovata</name>
    <dbReference type="NCBI Taxonomy" id="2378"/>
    <lineage>
        <taxon>Bacteria</taxon>
        <taxon>Bacillati</taxon>
        <taxon>Bacillota</taxon>
        <taxon>Negativicutes</taxon>
        <taxon>Selenomonadales</taxon>
        <taxon>Sporomusaceae</taxon>
        <taxon>Sporomusa</taxon>
    </lineage>
</organism>
<dbReference type="InterPro" id="IPR003615">
    <property type="entry name" value="HNH_nuc"/>
</dbReference>
<feature type="domain" description="HNH" evidence="1">
    <location>
        <begin position="1"/>
        <end position="33"/>
    </location>
</feature>
<proteinExistence type="predicted"/>
<dbReference type="EMBL" id="CTRP01000016">
    <property type="protein sequence ID" value="CQR75082.1"/>
    <property type="molecule type" value="Genomic_DNA"/>
</dbReference>
<accession>A0A0U1L5V7</accession>